<dbReference type="EMBL" id="JBEVYD010000006">
    <property type="protein sequence ID" value="KAL3231645.1"/>
    <property type="molecule type" value="Genomic_DNA"/>
</dbReference>
<proteinExistence type="inferred from homology"/>
<evidence type="ECO:0000313" key="8">
    <source>
        <dbReference type="EMBL" id="KAL3231645.1"/>
    </source>
</evidence>
<comment type="similarity">
    <text evidence="2 7">Belongs to the glycosyl hydrolase 72 family.</text>
</comment>
<evidence type="ECO:0000256" key="3">
    <source>
        <dbReference type="ARBA" id="ARBA00022622"/>
    </source>
</evidence>
<evidence type="ECO:0000256" key="6">
    <source>
        <dbReference type="ARBA" id="ARBA00023316"/>
    </source>
</evidence>
<keyword evidence="3 7" id="KW-0336">GPI-anchor</keyword>
<gene>
    <name evidence="8" type="ORF">RNJ44_00180</name>
</gene>
<evidence type="ECO:0000256" key="2">
    <source>
        <dbReference type="ARBA" id="ARBA00007528"/>
    </source>
</evidence>
<dbReference type="SUPFAM" id="SSF51445">
    <property type="entry name" value="(Trans)glycosidases"/>
    <property type="match status" value="1"/>
</dbReference>
<dbReference type="Pfam" id="PF03198">
    <property type="entry name" value="Glyco_hydro_72"/>
    <property type="match status" value="1"/>
</dbReference>
<dbReference type="InterPro" id="IPR017853">
    <property type="entry name" value="GH"/>
</dbReference>
<name>A0ABR4NTD7_9SACH</name>
<evidence type="ECO:0000313" key="9">
    <source>
        <dbReference type="Proteomes" id="UP001623330"/>
    </source>
</evidence>
<sequence>MLQYRLFLLLALSTAAVGYVNTISVRDKHFVDSVTGEPFFIKGVDYQPGGAAQITGTSDPLSDPSKCARDIALLRDLGINTIRIYSVNPDLDHDRCMTMLASSGIYLILDVNTPLQNQHLNRYEPWTTYNSYYLEHVFKVVAKFSKYNNTLGFFAGNEVVNDEKSATHSPIYVKKLIGDIKQYISTAGIRPVPIGYSAADDLSYRVSLSQYLECDSGNFYDSVDFYGVNSYQWCGEQTIETSGYDKLIEAYRDYTKPVILSEFGCNRVLPRQFGEIDAIYSKRMSSVFSGGLVYEFSEEPNNYGLVKINTDNSVQILPDFKVLKHKYQNVTLLSAKELKEVADDYPVFKGPIPCAREYKNIEIRGKVAENIAANIIKNGVTVPKSGYLADLKRDDFESPYKIVDVDGMPWLPPEPNLKQPSSTPRTNIGNHQMSSLAVVILVTVLSIISIKLL</sequence>
<dbReference type="InterPro" id="IPR004886">
    <property type="entry name" value="Glucanosyltransferase"/>
</dbReference>
<evidence type="ECO:0000256" key="7">
    <source>
        <dbReference type="RuleBase" id="RU361209"/>
    </source>
</evidence>
<evidence type="ECO:0000256" key="5">
    <source>
        <dbReference type="ARBA" id="ARBA00023180"/>
    </source>
</evidence>
<evidence type="ECO:0000256" key="4">
    <source>
        <dbReference type="ARBA" id="ARBA00022729"/>
    </source>
</evidence>
<keyword evidence="7" id="KW-0449">Lipoprotein</keyword>
<comment type="subcellular location">
    <subcellularLocation>
        <location evidence="7">Cell membrane</location>
        <topology evidence="7">Lipid-anchor</topology>
        <topology evidence="7">GPI-anchor</topology>
    </subcellularLocation>
    <subcellularLocation>
        <location evidence="1">Membrane</location>
        <topology evidence="1">Lipid-anchor</topology>
        <topology evidence="1">GPI-anchor</topology>
    </subcellularLocation>
</comment>
<keyword evidence="7" id="KW-0808">Transferase</keyword>
<reference evidence="8 9" key="1">
    <citation type="submission" date="2024-05" db="EMBL/GenBank/DDBJ databases">
        <title>Long read based assembly of the Candida bracarensis genome reveals expanded adhesin content.</title>
        <authorList>
            <person name="Marcet-Houben M."/>
            <person name="Ksiezopolska E."/>
            <person name="Gabaldon T."/>
        </authorList>
    </citation>
    <scope>NUCLEOTIDE SEQUENCE [LARGE SCALE GENOMIC DNA]</scope>
    <source>
        <strain evidence="8 9">CBM6</strain>
    </source>
</reference>
<evidence type="ECO:0000256" key="1">
    <source>
        <dbReference type="ARBA" id="ARBA00004589"/>
    </source>
</evidence>
<keyword evidence="4 7" id="KW-0732">Signal</keyword>
<organism evidence="8 9">
    <name type="scientific">Nakaseomyces bracarensis</name>
    <dbReference type="NCBI Taxonomy" id="273131"/>
    <lineage>
        <taxon>Eukaryota</taxon>
        <taxon>Fungi</taxon>
        <taxon>Dikarya</taxon>
        <taxon>Ascomycota</taxon>
        <taxon>Saccharomycotina</taxon>
        <taxon>Saccharomycetes</taxon>
        <taxon>Saccharomycetales</taxon>
        <taxon>Saccharomycetaceae</taxon>
        <taxon>Nakaseomyces</taxon>
    </lineage>
</organism>
<feature type="signal peptide" evidence="7">
    <location>
        <begin position="1"/>
        <end position="22"/>
    </location>
</feature>
<dbReference type="Gene3D" id="3.20.20.80">
    <property type="entry name" value="Glycosidases"/>
    <property type="match status" value="1"/>
</dbReference>
<comment type="caution">
    <text evidence="8">The sequence shown here is derived from an EMBL/GenBank/DDBJ whole genome shotgun (WGS) entry which is preliminary data.</text>
</comment>
<feature type="chain" id="PRO_5045013328" description="1,3-beta-glucanosyltransferase" evidence="7">
    <location>
        <begin position="23"/>
        <end position="453"/>
    </location>
</feature>
<dbReference type="EC" id="2.4.1.-" evidence="7"/>
<dbReference type="Proteomes" id="UP001623330">
    <property type="component" value="Unassembled WGS sequence"/>
</dbReference>
<dbReference type="PANTHER" id="PTHR31468">
    <property type="entry name" value="1,3-BETA-GLUCANOSYLTRANSFERASE GAS1"/>
    <property type="match status" value="1"/>
</dbReference>
<accession>A0ABR4NTD7</accession>
<protein>
    <recommendedName>
        <fullName evidence="7">1,3-beta-glucanosyltransferase</fullName>
        <ecNumber evidence="7">2.4.1.-</ecNumber>
    </recommendedName>
</protein>
<keyword evidence="9" id="KW-1185">Reference proteome</keyword>
<dbReference type="PANTHER" id="PTHR31468:SF14">
    <property type="entry name" value="1,3-BETA-GLUCANOSYLTRANSFERASE GAS4"/>
    <property type="match status" value="1"/>
</dbReference>
<keyword evidence="6" id="KW-0961">Cell wall biogenesis/degradation</keyword>
<comment type="function">
    <text evidence="7">Splits internally a 1,3-beta-glucan molecule and transfers the newly generated reducing end (the donor) to the non-reducing end of another 1,3-beta-glucan molecule (the acceptor) forming a 1,3-beta linkage, resulting in the elongation of 1,3-beta-glucan chains in the cell wall.</text>
</comment>
<keyword evidence="7" id="KW-0472">Membrane</keyword>
<keyword evidence="5" id="KW-0325">Glycoprotein</keyword>